<keyword evidence="3" id="KW-1185">Reference proteome</keyword>
<feature type="region of interest" description="Disordered" evidence="1">
    <location>
        <begin position="405"/>
        <end position="424"/>
    </location>
</feature>
<sequence>MHHRDGPIFTSFSAGHGRDLVFYRRRPVAFAEDSPKRFIVHARLISAVRTHSVLLKEGHLKFQIMKRIPGQDPERVLGVLEDCLRSVSTEIVREGRRITFFGLGPSPRAINRRDTTVIDVDAEEGVTTIGADVSFQASAFLGNTPQDVVVQEKLDRVFDQMRIQLGLDQFEASSHPEPSIADVPAAATSWETPLEVPPPEDIVPAEEIVVLPIVQPDAPSSTSPALLSEKSPKPREQPPVETVPVTEIVILTTDLETEAAAANTKLEPETTAPEPARAASSAIGYESATERPRRFEPRVAEVMTRSRSSISAKRPSSGAIATMLEEEPLEAAVTAPRLLLDEAVSDEQDEKKSRRLQWSAWAAAIVVLVIAPAAWLFLPSHSETRTPPPQRQQSPVPISQQAPIPVSQQAPVPPAPPAPKEPGLRDDLAEVVQEWEAAMGSSDAAAQAAFYADPVERYFLRHNVSKDQVVADKQAAIDRRHGTWAVKMEQVKVTRPDDAIAKVRLIKHFAVRQDGRLTSEWFIPSQLQLNRLEGKWRITSERDLGWATSMDELDY</sequence>
<proteinExistence type="predicted"/>
<organism evidence="2 3">
    <name type="scientific">Edaphobacter modestus</name>
    <dbReference type="NCBI Taxonomy" id="388466"/>
    <lineage>
        <taxon>Bacteria</taxon>
        <taxon>Pseudomonadati</taxon>
        <taxon>Acidobacteriota</taxon>
        <taxon>Terriglobia</taxon>
        <taxon>Terriglobales</taxon>
        <taxon>Acidobacteriaceae</taxon>
        <taxon>Edaphobacter</taxon>
    </lineage>
</organism>
<feature type="compositionally biased region" description="Pro residues" evidence="1">
    <location>
        <begin position="411"/>
        <end position="420"/>
    </location>
</feature>
<gene>
    <name evidence="2" type="ORF">BDD14_2919</name>
</gene>
<evidence type="ECO:0000256" key="1">
    <source>
        <dbReference type="SAM" id="MobiDB-lite"/>
    </source>
</evidence>
<feature type="region of interest" description="Disordered" evidence="1">
    <location>
        <begin position="215"/>
        <end position="240"/>
    </location>
</feature>
<name>A0A4Q7YUE8_9BACT</name>
<dbReference type="SUPFAM" id="SSF54427">
    <property type="entry name" value="NTF2-like"/>
    <property type="match status" value="1"/>
</dbReference>
<dbReference type="AlphaFoldDB" id="A0A4Q7YUE8"/>
<feature type="compositionally biased region" description="Low complexity" evidence="1">
    <location>
        <begin position="267"/>
        <end position="282"/>
    </location>
</feature>
<accession>A0A4Q7YUE8</accession>
<reference evidence="2 3" key="1">
    <citation type="submission" date="2019-02" db="EMBL/GenBank/DDBJ databases">
        <title>Genomic Encyclopedia of Archaeal and Bacterial Type Strains, Phase II (KMG-II): from individual species to whole genera.</title>
        <authorList>
            <person name="Goeker M."/>
        </authorList>
    </citation>
    <scope>NUCLEOTIDE SEQUENCE [LARGE SCALE GENOMIC DNA]</scope>
    <source>
        <strain evidence="2 3">DSM 18101</strain>
    </source>
</reference>
<evidence type="ECO:0000313" key="3">
    <source>
        <dbReference type="Proteomes" id="UP000292958"/>
    </source>
</evidence>
<evidence type="ECO:0000313" key="2">
    <source>
        <dbReference type="EMBL" id="RZU41397.1"/>
    </source>
</evidence>
<comment type="caution">
    <text evidence="2">The sequence shown here is derived from an EMBL/GenBank/DDBJ whole genome shotgun (WGS) entry which is preliminary data.</text>
</comment>
<dbReference type="Gene3D" id="3.10.450.50">
    <property type="match status" value="1"/>
</dbReference>
<dbReference type="Proteomes" id="UP000292958">
    <property type="component" value="Unassembled WGS sequence"/>
</dbReference>
<dbReference type="EMBL" id="SHKW01000001">
    <property type="protein sequence ID" value="RZU41397.1"/>
    <property type="molecule type" value="Genomic_DNA"/>
</dbReference>
<feature type="region of interest" description="Disordered" evidence="1">
    <location>
        <begin position="267"/>
        <end position="294"/>
    </location>
</feature>
<dbReference type="InterPro" id="IPR032710">
    <property type="entry name" value="NTF2-like_dom_sf"/>
</dbReference>
<protein>
    <submittedName>
        <fullName evidence="2">Uncharacterized protein</fullName>
    </submittedName>
</protein>